<dbReference type="GeneID" id="5003301"/>
<keyword evidence="6" id="KW-0812">Transmembrane</keyword>
<dbReference type="Gramene" id="ABO97355">
    <property type="protein sequence ID" value="ABO97355"/>
    <property type="gene ID" value="OSTLU_24893"/>
</dbReference>
<evidence type="ECO:0000256" key="5">
    <source>
        <dbReference type="SAM" id="MobiDB-lite"/>
    </source>
</evidence>
<evidence type="ECO:0000256" key="4">
    <source>
        <dbReference type="SAM" id="Coils"/>
    </source>
</evidence>
<dbReference type="OrthoDB" id="541596at2759"/>
<keyword evidence="8" id="KW-1185">Reference proteome</keyword>
<evidence type="ECO:0000256" key="3">
    <source>
        <dbReference type="PROSITE-ProRule" id="PRU00023"/>
    </source>
</evidence>
<dbReference type="OMA" id="LGCGVDC"/>
<dbReference type="EMBL" id="CP000588">
    <property type="protein sequence ID" value="ABO97355.1"/>
    <property type="molecule type" value="Genomic_DNA"/>
</dbReference>
<dbReference type="STRING" id="436017.A4S0Z5"/>
<evidence type="ECO:0000256" key="1">
    <source>
        <dbReference type="ARBA" id="ARBA00022737"/>
    </source>
</evidence>
<dbReference type="Gene3D" id="1.25.40.20">
    <property type="entry name" value="Ankyrin repeat-containing domain"/>
    <property type="match status" value="2"/>
</dbReference>
<reference evidence="7 8" key="1">
    <citation type="journal article" date="2007" name="Proc. Natl. Acad. Sci. U.S.A.">
        <title>The tiny eukaryote Ostreococcus provides genomic insights into the paradox of plankton speciation.</title>
        <authorList>
            <person name="Palenik B."/>
            <person name="Grimwood J."/>
            <person name="Aerts A."/>
            <person name="Rouze P."/>
            <person name="Salamov A."/>
            <person name="Putnam N."/>
            <person name="Dupont C."/>
            <person name="Jorgensen R."/>
            <person name="Derelle E."/>
            <person name="Rombauts S."/>
            <person name="Zhou K."/>
            <person name="Otillar R."/>
            <person name="Merchant S.S."/>
            <person name="Podell S."/>
            <person name="Gaasterland T."/>
            <person name="Napoli C."/>
            <person name="Gendler K."/>
            <person name="Manuell A."/>
            <person name="Tai V."/>
            <person name="Vallon O."/>
            <person name="Piganeau G."/>
            <person name="Jancek S."/>
            <person name="Heijde M."/>
            <person name="Jabbari K."/>
            <person name="Bowler C."/>
            <person name="Lohr M."/>
            <person name="Robbens S."/>
            <person name="Werner G."/>
            <person name="Dubchak I."/>
            <person name="Pazour G.J."/>
            <person name="Ren Q."/>
            <person name="Paulsen I."/>
            <person name="Delwiche C."/>
            <person name="Schmutz J."/>
            <person name="Rokhsar D."/>
            <person name="Van de Peer Y."/>
            <person name="Moreau H."/>
            <person name="Grigoriev I.V."/>
        </authorList>
    </citation>
    <scope>NUCLEOTIDE SEQUENCE [LARGE SCALE GENOMIC DNA]</scope>
    <source>
        <strain evidence="7 8">CCE9901</strain>
    </source>
</reference>
<feature type="compositionally biased region" description="Basic residues" evidence="5">
    <location>
        <begin position="415"/>
        <end position="428"/>
    </location>
</feature>
<sequence length="428" mass="45685">MDDAGALRRRASALGATLGADDDARAFGERVARGDVAGTLRDAEARPELLRACVDDEGRRATHAAAARGRAGALEALLASGAAADARDGRGRTALHEAAKRGDGACARAILDARRNYGARHPSALGARVDANARDAAGSTPLLEATSREMIATLLREGADGSMRRGDGSNAVHLACDRADGWAVEALLGCGVDCDARDGSKRTALHRARDARSVVALCASGADVECVDARGHTPLHAAAIEGKPEVVVPLANAGARLRARTRGGFLPGATAADLAAKYGHDDVARLLADARQVSRVAYLSMCAVNHEEERIKKQMRRSSEKRAALLWGALVAVGVVLFALVVGHFWFAGAKRELREWREIRQSREKAKILKAKQQEAAAKAELKRKMKAEAAAEAWRENARQNISSRRCANASTRRTKERLKPKWTLT</sequence>
<feature type="compositionally biased region" description="Polar residues" evidence="5">
    <location>
        <begin position="401"/>
        <end position="414"/>
    </location>
</feature>
<keyword evidence="6" id="KW-1133">Transmembrane helix</keyword>
<organism evidence="7 8">
    <name type="scientific">Ostreococcus lucimarinus (strain CCE9901)</name>
    <dbReference type="NCBI Taxonomy" id="436017"/>
    <lineage>
        <taxon>Eukaryota</taxon>
        <taxon>Viridiplantae</taxon>
        <taxon>Chlorophyta</taxon>
        <taxon>Mamiellophyceae</taxon>
        <taxon>Mamiellales</taxon>
        <taxon>Bathycoccaceae</taxon>
        <taxon>Ostreococcus</taxon>
    </lineage>
</organism>
<keyword evidence="4" id="KW-0175">Coiled coil</keyword>
<dbReference type="PROSITE" id="PS50297">
    <property type="entry name" value="ANK_REP_REGION"/>
    <property type="match status" value="2"/>
</dbReference>
<proteinExistence type="predicted"/>
<protein>
    <submittedName>
        <fullName evidence="7">Uncharacterized protein</fullName>
    </submittedName>
</protein>
<dbReference type="Pfam" id="PF12796">
    <property type="entry name" value="Ank_2"/>
    <property type="match status" value="2"/>
</dbReference>
<dbReference type="KEGG" id="olu:OSTLU_24893"/>
<feature type="repeat" description="ANK" evidence="3">
    <location>
        <begin position="167"/>
        <end position="199"/>
    </location>
</feature>
<dbReference type="Proteomes" id="UP000001568">
    <property type="component" value="Chromosome 8"/>
</dbReference>
<evidence type="ECO:0000313" key="8">
    <source>
        <dbReference type="Proteomes" id="UP000001568"/>
    </source>
</evidence>
<dbReference type="PROSITE" id="PS50088">
    <property type="entry name" value="ANK_REPEAT"/>
    <property type="match status" value="3"/>
</dbReference>
<evidence type="ECO:0000313" key="7">
    <source>
        <dbReference type="EMBL" id="ABO97355.1"/>
    </source>
</evidence>
<dbReference type="InterPro" id="IPR036770">
    <property type="entry name" value="Ankyrin_rpt-contain_sf"/>
</dbReference>
<feature type="coiled-coil region" evidence="4">
    <location>
        <begin position="360"/>
        <end position="390"/>
    </location>
</feature>
<dbReference type="HOGENOM" id="CLU_641565_0_0_1"/>
<evidence type="ECO:0000256" key="6">
    <source>
        <dbReference type="SAM" id="Phobius"/>
    </source>
</evidence>
<accession>A4S0Z5</accession>
<feature type="transmembrane region" description="Helical" evidence="6">
    <location>
        <begin position="324"/>
        <end position="348"/>
    </location>
</feature>
<keyword evidence="2 3" id="KW-0040">ANK repeat</keyword>
<dbReference type="InterPro" id="IPR002110">
    <property type="entry name" value="Ankyrin_rpt"/>
</dbReference>
<dbReference type="SUPFAM" id="SSF48403">
    <property type="entry name" value="Ankyrin repeat"/>
    <property type="match status" value="1"/>
</dbReference>
<keyword evidence="6" id="KW-0472">Membrane</keyword>
<dbReference type="AlphaFoldDB" id="A4S0Z5"/>
<dbReference type="RefSeq" id="XP_001419062.1">
    <property type="nucleotide sequence ID" value="XM_001419025.1"/>
</dbReference>
<dbReference type="SMART" id="SM00248">
    <property type="entry name" value="ANK"/>
    <property type="match status" value="7"/>
</dbReference>
<evidence type="ECO:0000256" key="2">
    <source>
        <dbReference type="ARBA" id="ARBA00023043"/>
    </source>
</evidence>
<dbReference type="PANTHER" id="PTHR24171">
    <property type="entry name" value="ANKYRIN REPEAT DOMAIN-CONTAINING PROTEIN 39-RELATED"/>
    <property type="match status" value="1"/>
</dbReference>
<feature type="repeat" description="ANK" evidence="3">
    <location>
        <begin position="57"/>
        <end position="89"/>
    </location>
</feature>
<keyword evidence="1" id="KW-0677">Repeat</keyword>
<gene>
    <name evidence="7" type="ORF">OSTLU_24893</name>
</gene>
<name>A4S0Z5_OSTLU</name>
<feature type="repeat" description="ANK" evidence="3">
    <location>
        <begin position="230"/>
        <end position="262"/>
    </location>
</feature>
<feature type="region of interest" description="Disordered" evidence="5">
    <location>
        <begin position="399"/>
        <end position="428"/>
    </location>
</feature>